<organism evidence="4">
    <name type="scientific">Populus alba</name>
    <name type="common">White poplar</name>
    <dbReference type="NCBI Taxonomy" id="43335"/>
    <lineage>
        <taxon>Eukaryota</taxon>
        <taxon>Viridiplantae</taxon>
        <taxon>Streptophyta</taxon>
        <taxon>Embryophyta</taxon>
        <taxon>Tracheophyta</taxon>
        <taxon>Spermatophyta</taxon>
        <taxon>Magnoliopsida</taxon>
        <taxon>eudicotyledons</taxon>
        <taxon>Gunneridae</taxon>
        <taxon>Pentapetalae</taxon>
        <taxon>rosids</taxon>
        <taxon>fabids</taxon>
        <taxon>Malpighiales</taxon>
        <taxon>Salicaceae</taxon>
        <taxon>Saliceae</taxon>
        <taxon>Populus</taxon>
    </lineage>
</organism>
<keyword evidence="2" id="KW-0812">Transmembrane</keyword>
<feature type="region of interest" description="Disordered" evidence="1">
    <location>
        <begin position="80"/>
        <end position="113"/>
    </location>
</feature>
<dbReference type="EMBL" id="RCHU01000892">
    <property type="protein sequence ID" value="TKR90140.1"/>
    <property type="molecule type" value="Genomic_DNA"/>
</dbReference>
<accession>A0A4U5P344</accession>
<feature type="signal peptide" evidence="3">
    <location>
        <begin position="1"/>
        <end position="21"/>
    </location>
</feature>
<gene>
    <name evidence="4" type="ORF">D5086_0000235200</name>
</gene>
<feature type="chain" id="PRO_5020461131" description="Transmembrane protein" evidence="3">
    <location>
        <begin position="22"/>
        <end position="166"/>
    </location>
</feature>
<dbReference type="PANTHER" id="PTHR34558">
    <property type="entry name" value="EXPRESSED PROTEIN"/>
    <property type="match status" value="1"/>
</dbReference>
<evidence type="ECO:0000256" key="1">
    <source>
        <dbReference type="SAM" id="MobiDB-lite"/>
    </source>
</evidence>
<feature type="transmembrane region" description="Helical" evidence="2">
    <location>
        <begin position="132"/>
        <end position="154"/>
    </location>
</feature>
<keyword evidence="2" id="KW-1133">Transmembrane helix</keyword>
<feature type="compositionally biased region" description="Low complexity" evidence="1">
    <location>
        <begin position="101"/>
        <end position="113"/>
    </location>
</feature>
<comment type="caution">
    <text evidence="4">The sequence shown here is derived from an EMBL/GenBank/DDBJ whole genome shotgun (WGS) entry which is preliminary data.</text>
</comment>
<sequence length="166" mass="17806">MARFLLLCLVLADAFVGLAMASEKVQTMVQSSPASSSYPQAPTQNVYDAQAPSIRKLGKHHLHKMVPSFVAPIHSPSIAPHQAQENVHSKRETSSLYQIKSSSEPSSTEESASIHVQDIHLPNHHHSVDKSIAGGGVILGALAAVFLVAVFRYIRATGRHKPGATS</sequence>
<reference evidence="4" key="1">
    <citation type="submission" date="2018-10" db="EMBL/GenBank/DDBJ databases">
        <title>Population genomic analysis revealed the cold adaptation of white poplar.</title>
        <authorList>
            <person name="Liu Y.-J."/>
        </authorList>
    </citation>
    <scope>NUCLEOTIDE SEQUENCE [LARGE SCALE GENOMIC DNA]</scope>
    <source>
        <strain evidence="4">PAL-ZL1</strain>
    </source>
</reference>
<dbReference type="PANTHER" id="PTHR34558:SF9">
    <property type="entry name" value="F3L24.15 PROTEIN"/>
    <property type="match status" value="1"/>
</dbReference>
<keyword evidence="3" id="KW-0732">Signal</keyword>
<name>A0A4U5P344_POPAL</name>
<dbReference type="AlphaFoldDB" id="A0A4U5P344"/>
<proteinExistence type="predicted"/>
<keyword evidence="2" id="KW-0472">Membrane</keyword>
<evidence type="ECO:0008006" key="5">
    <source>
        <dbReference type="Google" id="ProtNLM"/>
    </source>
</evidence>
<evidence type="ECO:0000313" key="4">
    <source>
        <dbReference type="EMBL" id="TKR90140.1"/>
    </source>
</evidence>
<protein>
    <recommendedName>
        <fullName evidence="5">Transmembrane protein</fullName>
    </recommendedName>
</protein>
<evidence type="ECO:0000256" key="2">
    <source>
        <dbReference type="SAM" id="Phobius"/>
    </source>
</evidence>
<evidence type="ECO:0000256" key="3">
    <source>
        <dbReference type="SAM" id="SignalP"/>
    </source>
</evidence>